<dbReference type="Proteomes" id="UP000176287">
    <property type="component" value="Unassembled WGS sequence"/>
</dbReference>
<evidence type="ECO:0000313" key="2">
    <source>
        <dbReference type="Proteomes" id="UP000176287"/>
    </source>
</evidence>
<evidence type="ECO:0000313" key="1">
    <source>
        <dbReference type="EMBL" id="OGY99665.1"/>
    </source>
</evidence>
<dbReference type="EMBL" id="MHKZ01000035">
    <property type="protein sequence ID" value="OGY99665.1"/>
    <property type="molecule type" value="Genomic_DNA"/>
</dbReference>
<sequence>MIEIQDLNNLKCKTRLAPNVQNIQNSKNVGFSSLSGFLTFTDVCQNVCQNVYQVFVMVSAIELLTISSEIPFISAIY</sequence>
<organism evidence="1 2">
    <name type="scientific">Candidatus Liptonbacteria bacterium RIFCSPLOWO2_01_FULL_45_15</name>
    <dbReference type="NCBI Taxonomy" id="1798649"/>
    <lineage>
        <taxon>Bacteria</taxon>
        <taxon>Candidatus Liptoniibacteriota</taxon>
    </lineage>
</organism>
<protein>
    <submittedName>
        <fullName evidence="1">Uncharacterized protein</fullName>
    </submittedName>
</protein>
<proteinExistence type="predicted"/>
<accession>A0A1G2CE58</accession>
<comment type="caution">
    <text evidence="1">The sequence shown here is derived from an EMBL/GenBank/DDBJ whole genome shotgun (WGS) entry which is preliminary data.</text>
</comment>
<dbReference type="AlphaFoldDB" id="A0A1G2CE58"/>
<dbReference type="STRING" id="1798649.A3B13_01255"/>
<name>A0A1G2CE58_9BACT</name>
<gene>
    <name evidence="1" type="ORF">A3B13_01255</name>
</gene>
<reference evidence="1 2" key="1">
    <citation type="journal article" date="2016" name="Nat. Commun.">
        <title>Thousands of microbial genomes shed light on interconnected biogeochemical processes in an aquifer system.</title>
        <authorList>
            <person name="Anantharaman K."/>
            <person name="Brown C.T."/>
            <person name="Hug L.A."/>
            <person name="Sharon I."/>
            <person name="Castelle C.J."/>
            <person name="Probst A.J."/>
            <person name="Thomas B.C."/>
            <person name="Singh A."/>
            <person name="Wilkins M.J."/>
            <person name="Karaoz U."/>
            <person name="Brodie E.L."/>
            <person name="Williams K.H."/>
            <person name="Hubbard S.S."/>
            <person name="Banfield J.F."/>
        </authorList>
    </citation>
    <scope>NUCLEOTIDE SEQUENCE [LARGE SCALE GENOMIC DNA]</scope>
</reference>